<evidence type="ECO:0000313" key="2">
    <source>
        <dbReference type="Proteomes" id="UP000634522"/>
    </source>
</evidence>
<dbReference type="NCBIfam" id="NF041023">
    <property type="entry name" value="PP0621_fam"/>
    <property type="match status" value="1"/>
</dbReference>
<accession>A0ABX1NMM3</accession>
<protein>
    <recommendedName>
        <fullName evidence="3">Preprotein translocase subunit YajC</fullName>
    </recommendedName>
</protein>
<keyword evidence="2" id="KW-1185">Reference proteome</keyword>
<dbReference type="InterPro" id="IPR049708">
    <property type="entry name" value="PP0621-like"/>
</dbReference>
<evidence type="ECO:0000313" key="1">
    <source>
        <dbReference type="EMBL" id="NMG00477.1"/>
    </source>
</evidence>
<sequence>MRNLLLFVLVLVGIWWVRRALNRPRDGRGSAGKQAGEGRKGALERMLGCDHCGVHVPESEGVRDGELFFCCEEHRRLGARHRDS</sequence>
<comment type="caution">
    <text evidence="1">The sequence shown here is derived from an EMBL/GenBank/DDBJ whole genome shotgun (WGS) entry which is preliminary data.</text>
</comment>
<reference evidence="1 2" key="1">
    <citation type="submission" date="2019-12" db="EMBL/GenBank/DDBJ databases">
        <title>Comparative genomics gives insights into the taxonomy of the Azoarcus-Aromatoleum group and reveals separate origins of nif in the plant-associated Azoarcus and non-plant-associated Aromatoleum sub-groups.</title>
        <authorList>
            <person name="Lafos M."/>
            <person name="Maluk M."/>
            <person name="Batista M."/>
            <person name="Junghare M."/>
            <person name="Carmona M."/>
            <person name="Faoro H."/>
            <person name="Cruz L.M."/>
            <person name="Battistoni F."/>
            <person name="De Souza E."/>
            <person name="Pedrosa F."/>
            <person name="Chen W.-M."/>
            <person name="Poole P.S."/>
            <person name="Dixon R.A."/>
            <person name="James E.K."/>
        </authorList>
    </citation>
    <scope>NUCLEOTIDE SEQUENCE [LARGE SCALE GENOMIC DNA]</scope>
    <source>
        <strain evidence="1 2">T</strain>
    </source>
</reference>
<organism evidence="1 2">
    <name type="scientific">Aromatoleum toluolicum</name>
    <dbReference type="NCBI Taxonomy" id="90060"/>
    <lineage>
        <taxon>Bacteria</taxon>
        <taxon>Pseudomonadati</taxon>
        <taxon>Pseudomonadota</taxon>
        <taxon>Betaproteobacteria</taxon>
        <taxon>Rhodocyclales</taxon>
        <taxon>Rhodocyclaceae</taxon>
        <taxon>Aromatoleum</taxon>
    </lineage>
</organism>
<gene>
    <name evidence="1" type="ORF">GPA27_24155</name>
</gene>
<proteinExistence type="predicted"/>
<dbReference type="EMBL" id="WTVS01000080">
    <property type="protein sequence ID" value="NMG00477.1"/>
    <property type="molecule type" value="Genomic_DNA"/>
</dbReference>
<dbReference type="Proteomes" id="UP000634522">
    <property type="component" value="Unassembled WGS sequence"/>
</dbReference>
<name>A0ABX1NMM3_9RHOO</name>
<evidence type="ECO:0008006" key="3">
    <source>
        <dbReference type="Google" id="ProtNLM"/>
    </source>
</evidence>
<dbReference type="RefSeq" id="WP_169143001.1">
    <property type="nucleotide sequence ID" value="NZ_WTVS01000080.1"/>
</dbReference>